<dbReference type="Proteomes" id="UP001597545">
    <property type="component" value="Unassembled WGS sequence"/>
</dbReference>
<keyword evidence="4" id="KW-1185">Reference proteome</keyword>
<sequence>MKKVSIQLFICLFMVLISFSSCLKDDDYVPVPAGFMTFVNAYPDASGLYYQIDGRTLNAGYAPVAHKEYSKAALYAGSRNLRALSGSQNKTVIDSTITVNDSTAYSSFVYGTTAHPKFAMTQDKSIQGLGDKTAFRFLNLANDVANVNLFMGDSDTPAFDNRPVETGASAVQNQTFIAKESGSQSLRITDASGNEIAKRENYNFTKGYYYTIILIGTKGDSNMPLYIGVIAH</sequence>
<comment type="caution">
    <text evidence="3">The sequence shown here is derived from an EMBL/GenBank/DDBJ whole genome shotgun (WGS) entry which is preliminary data.</text>
</comment>
<evidence type="ECO:0000313" key="3">
    <source>
        <dbReference type="EMBL" id="MFD2546129.1"/>
    </source>
</evidence>
<dbReference type="RefSeq" id="WP_380899618.1">
    <property type="nucleotide sequence ID" value="NZ_JBHUEG010000002.1"/>
</dbReference>
<evidence type="ECO:0000259" key="2">
    <source>
        <dbReference type="Pfam" id="PF14344"/>
    </source>
</evidence>
<reference evidence="4" key="1">
    <citation type="journal article" date="2019" name="Int. J. Syst. Evol. Microbiol.">
        <title>The Global Catalogue of Microorganisms (GCM) 10K type strain sequencing project: providing services to taxonomists for standard genome sequencing and annotation.</title>
        <authorList>
            <consortium name="The Broad Institute Genomics Platform"/>
            <consortium name="The Broad Institute Genome Sequencing Center for Infectious Disease"/>
            <person name="Wu L."/>
            <person name="Ma J."/>
        </authorList>
    </citation>
    <scope>NUCLEOTIDE SEQUENCE [LARGE SCALE GENOMIC DNA]</scope>
    <source>
        <strain evidence="4">KCTC 42662</strain>
    </source>
</reference>
<organism evidence="3 4">
    <name type="scientific">Sphingobacterium suaedae</name>
    <dbReference type="NCBI Taxonomy" id="1686402"/>
    <lineage>
        <taxon>Bacteria</taxon>
        <taxon>Pseudomonadati</taxon>
        <taxon>Bacteroidota</taxon>
        <taxon>Sphingobacteriia</taxon>
        <taxon>Sphingobacteriales</taxon>
        <taxon>Sphingobacteriaceae</taxon>
        <taxon>Sphingobacterium</taxon>
    </lineage>
</organism>
<dbReference type="InterPro" id="IPR025510">
    <property type="entry name" value="DUF4397"/>
</dbReference>
<gene>
    <name evidence="3" type="ORF">ACFSR5_00575</name>
</gene>
<dbReference type="Pfam" id="PF14344">
    <property type="entry name" value="DUF4397"/>
    <property type="match status" value="1"/>
</dbReference>
<dbReference type="PROSITE" id="PS51257">
    <property type="entry name" value="PROKAR_LIPOPROTEIN"/>
    <property type="match status" value="1"/>
</dbReference>
<proteinExistence type="predicted"/>
<evidence type="ECO:0000313" key="4">
    <source>
        <dbReference type="Proteomes" id="UP001597545"/>
    </source>
</evidence>
<protein>
    <submittedName>
        <fullName evidence="3">DUF4397 domain-containing protein</fullName>
    </submittedName>
</protein>
<accession>A0ABW5KD50</accession>
<keyword evidence="1" id="KW-0732">Signal</keyword>
<evidence type="ECO:0000256" key="1">
    <source>
        <dbReference type="SAM" id="SignalP"/>
    </source>
</evidence>
<feature type="signal peptide" evidence="1">
    <location>
        <begin position="1"/>
        <end position="23"/>
    </location>
</feature>
<dbReference type="EMBL" id="JBHULR010000001">
    <property type="protein sequence ID" value="MFD2546129.1"/>
    <property type="molecule type" value="Genomic_DNA"/>
</dbReference>
<feature type="chain" id="PRO_5045104614" evidence="1">
    <location>
        <begin position="24"/>
        <end position="232"/>
    </location>
</feature>
<name>A0ABW5KD50_9SPHI</name>
<feature type="domain" description="DUF4397" evidence="2">
    <location>
        <begin position="37"/>
        <end position="149"/>
    </location>
</feature>